<organism evidence="1 2">
    <name type="scientific">Rhynchophorus ferrugineus</name>
    <name type="common">Red palm weevil</name>
    <name type="synonym">Curculio ferrugineus</name>
    <dbReference type="NCBI Taxonomy" id="354439"/>
    <lineage>
        <taxon>Eukaryota</taxon>
        <taxon>Metazoa</taxon>
        <taxon>Ecdysozoa</taxon>
        <taxon>Arthropoda</taxon>
        <taxon>Hexapoda</taxon>
        <taxon>Insecta</taxon>
        <taxon>Pterygota</taxon>
        <taxon>Neoptera</taxon>
        <taxon>Endopterygota</taxon>
        <taxon>Coleoptera</taxon>
        <taxon>Polyphaga</taxon>
        <taxon>Cucujiformia</taxon>
        <taxon>Curculionidae</taxon>
        <taxon>Dryophthorinae</taxon>
        <taxon>Rhynchophorus</taxon>
    </lineage>
</organism>
<dbReference type="Proteomes" id="UP000625711">
    <property type="component" value="Unassembled WGS sequence"/>
</dbReference>
<keyword evidence="2" id="KW-1185">Reference proteome</keyword>
<proteinExistence type="predicted"/>
<sequence>MGKDNIYSWNTEEENEIHRAKTQNGIGYVCTGWALCSAKLKFPDFPARIVTPCMHIECARLPLIPQRKFNLGIINFLWLGKIFSGFDISAPALSLCQKLNGTGKKPGDPPSRLRPFSRRFATPKAKKIIEI</sequence>
<evidence type="ECO:0000313" key="2">
    <source>
        <dbReference type="Proteomes" id="UP000625711"/>
    </source>
</evidence>
<comment type="caution">
    <text evidence="1">The sequence shown here is derived from an EMBL/GenBank/DDBJ whole genome shotgun (WGS) entry which is preliminary data.</text>
</comment>
<protein>
    <submittedName>
        <fullName evidence="1">Uncharacterized protein</fullName>
    </submittedName>
</protein>
<dbReference type="AlphaFoldDB" id="A0A834M447"/>
<reference evidence="1" key="1">
    <citation type="submission" date="2020-08" db="EMBL/GenBank/DDBJ databases">
        <title>Genome sequencing and assembly of the red palm weevil Rhynchophorus ferrugineus.</title>
        <authorList>
            <person name="Dias G.B."/>
            <person name="Bergman C.M."/>
            <person name="Manee M."/>
        </authorList>
    </citation>
    <scope>NUCLEOTIDE SEQUENCE</scope>
    <source>
        <strain evidence="1">AA-2017</strain>
        <tissue evidence="1">Whole larva</tissue>
    </source>
</reference>
<dbReference type="EMBL" id="JAACXV010014560">
    <property type="protein sequence ID" value="KAF7266160.1"/>
    <property type="molecule type" value="Genomic_DNA"/>
</dbReference>
<evidence type="ECO:0000313" key="1">
    <source>
        <dbReference type="EMBL" id="KAF7266160.1"/>
    </source>
</evidence>
<accession>A0A834M447</accession>
<name>A0A834M447_RHYFE</name>
<gene>
    <name evidence="1" type="ORF">GWI33_020530</name>
</gene>